<dbReference type="Proteomes" id="UP001597389">
    <property type="component" value="Unassembled WGS sequence"/>
</dbReference>
<sequence length="181" mass="18918">MKLTKVMTIGAVLSLSYGLIACSEKQAEVKVEETEAKATGLEALVVAEEPAEAVSIAALRGAAKAGDEVTFTGKLIGNQTVLMDGRAIMVMGDPAKLTSCDLRPGDNCQMPWDVCCDDFDAIKANIVTVQVVDADGKPLKQGLRGVGGIQELSMVTVTGTVDAVSNADNMVVNAKSLFVKK</sequence>
<comment type="caution">
    <text evidence="1">The sequence shown here is derived from an EMBL/GenBank/DDBJ whole genome shotgun (WGS) entry which is preliminary data.</text>
</comment>
<evidence type="ECO:0000313" key="2">
    <source>
        <dbReference type="Proteomes" id="UP001597389"/>
    </source>
</evidence>
<organism evidence="1 2">
    <name type="scientific">Rubritalea tangerina</name>
    <dbReference type="NCBI Taxonomy" id="430798"/>
    <lineage>
        <taxon>Bacteria</taxon>
        <taxon>Pseudomonadati</taxon>
        <taxon>Verrucomicrobiota</taxon>
        <taxon>Verrucomicrobiia</taxon>
        <taxon>Verrucomicrobiales</taxon>
        <taxon>Rubritaleaceae</taxon>
        <taxon>Rubritalea</taxon>
    </lineage>
</organism>
<gene>
    <name evidence="1" type="ORF">ACFSW8_03110</name>
</gene>
<protein>
    <recommendedName>
        <fullName evidence="3">DUF5666 domain-containing protein</fullName>
    </recommendedName>
</protein>
<dbReference type="EMBL" id="JBHUJB010000014">
    <property type="protein sequence ID" value="MFD2157884.1"/>
    <property type="molecule type" value="Genomic_DNA"/>
</dbReference>
<evidence type="ECO:0000313" key="1">
    <source>
        <dbReference type="EMBL" id="MFD2157884.1"/>
    </source>
</evidence>
<name>A0ABW4Z7J7_9BACT</name>
<accession>A0ABW4Z7J7</accession>
<evidence type="ECO:0008006" key="3">
    <source>
        <dbReference type="Google" id="ProtNLM"/>
    </source>
</evidence>
<dbReference type="PROSITE" id="PS51257">
    <property type="entry name" value="PROKAR_LIPOPROTEIN"/>
    <property type="match status" value="1"/>
</dbReference>
<reference evidence="2" key="1">
    <citation type="journal article" date="2019" name="Int. J. Syst. Evol. Microbiol.">
        <title>The Global Catalogue of Microorganisms (GCM) 10K type strain sequencing project: providing services to taxonomists for standard genome sequencing and annotation.</title>
        <authorList>
            <consortium name="The Broad Institute Genomics Platform"/>
            <consortium name="The Broad Institute Genome Sequencing Center for Infectious Disease"/>
            <person name="Wu L."/>
            <person name="Ma J."/>
        </authorList>
    </citation>
    <scope>NUCLEOTIDE SEQUENCE [LARGE SCALE GENOMIC DNA]</scope>
    <source>
        <strain evidence="2">CCUG 57942</strain>
    </source>
</reference>
<proteinExistence type="predicted"/>
<dbReference type="RefSeq" id="WP_377088311.1">
    <property type="nucleotide sequence ID" value="NZ_JBHSJL010000014.1"/>
</dbReference>
<keyword evidence="2" id="KW-1185">Reference proteome</keyword>